<dbReference type="PROSITE" id="PS50928">
    <property type="entry name" value="ABC_TM1"/>
    <property type="match status" value="1"/>
</dbReference>
<dbReference type="SUPFAM" id="SSF161098">
    <property type="entry name" value="MetI-like"/>
    <property type="match status" value="1"/>
</dbReference>
<keyword evidence="6 7" id="KW-0472">Membrane</keyword>
<feature type="transmembrane region" description="Helical" evidence="7">
    <location>
        <begin position="36"/>
        <end position="57"/>
    </location>
</feature>
<evidence type="ECO:0000256" key="4">
    <source>
        <dbReference type="ARBA" id="ARBA00022692"/>
    </source>
</evidence>
<gene>
    <name evidence="10" type="ORF">E2R57_18885</name>
</gene>
<sequence length="320" mass="35383">MSTPTGTAAKRKTPHRHTGADEAKVRRRSPTRVNPALYLFPLPAVAVIAFFLVMPTLQAFQYAITDWNGFSAAFNYVGLDNFVRAFTSDSLFINAMTNNLKFMLLVVIAQTAFSLILALLLTKNSRGSILLRALFFFPTILSSVSVAFIWKFIYDPNFGLANSVLGSVGLEALQGSYLGNNAQALYWVAVTQVWFHAGQMMVVYIAGLQSIPRELYEAAEMDGAGRWQQFKSITWPFVAPATAIVVAYTTVQSFKAFDLILGIAGNPPKQSLDILSTRIYSTFANSEFGYAAAQSIIFMAMIALVTWLQRRLLRLTPKGE</sequence>
<dbReference type="GO" id="GO:0055085">
    <property type="term" value="P:transmembrane transport"/>
    <property type="evidence" value="ECO:0007669"/>
    <property type="project" value="InterPro"/>
</dbReference>
<comment type="subcellular location">
    <subcellularLocation>
        <location evidence="1 7">Cell membrane</location>
        <topology evidence="1 7">Multi-pass membrane protein</topology>
    </subcellularLocation>
</comment>
<evidence type="ECO:0000256" key="8">
    <source>
        <dbReference type="SAM" id="MobiDB-lite"/>
    </source>
</evidence>
<feature type="transmembrane region" description="Helical" evidence="7">
    <location>
        <begin position="233"/>
        <end position="251"/>
    </location>
</feature>
<feature type="domain" description="ABC transmembrane type-1" evidence="9">
    <location>
        <begin position="96"/>
        <end position="309"/>
    </location>
</feature>
<evidence type="ECO:0000256" key="7">
    <source>
        <dbReference type="RuleBase" id="RU363032"/>
    </source>
</evidence>
<dbReference type="Gene3D" id="1.10.3720.10">
    <property type="entry name" value="MetI-like"/>
    <property type="match status" value="1"/>
</dbReference>
<evidence type="ECO:0000256" key="6">
    <source>
        <dbReference type="ARBA" id="ARBA00023136"/>
    </source>
</evidence>
<feature type="transmembrane region" description="Helical" evidence="7">
    <location>
        <begin position="184"/>
        <end position="206"/>
    </location>
</feature>
<accession>A0A4V3B0J6</accession>
<evidence type="ECO:0000313" key="11">
    <source>
        <dbReference type="Proteomes" id="UP000294621"/>
    </source>
</evidence>
<dbReference type="InterPro" id="IPR000515">
    <property type="entry name" value="MetI-like"/>
</dbReference>
<comment type="similarity">
    <text evidence="7">Belongs to the binding-protein-dependent transport system permease family.</text>
</comment>
<reference evidence="10 11" key="1">
    <citation type="submission" date="2019-03" db="EMBL/GenBank/DDBJ databases">
        <title>Genome Sequencing and Assembly of Various Microbes Isolated from Partially Reclaimed Soil and Acid Mine Drainage (AMD) Site.</title>
        <authorList>
            <person name="Steinbock B."/>
            <person name="Bechtold R."/>
            <person name="Sevigny J.L."/>
            <person name="Thomas D."/>
            <person name="Cuthill L.R."/>
            <person name="Aveiro Johannsen E.J."/>
            <person name="Thomas K."/>
            <person name="Ghosh A."/>
        </authorList>
    </citation>
    <scope>NUCLEOTIDE SEQUENCE [LARGE SCALE GENOMIC DNA]</scope>
    <source>
        <strain evidence="10 11">S-A1</strain>
    </source>
</reference>
<dbReference type="AlphaFoldDB" id="A0A4V3B0J6"/>
<evidence type="ECO:0000256" key="3">
    <source>
        <dbReference type="ARBA" id="ARBA00022475"/>
    </source>
</evidence>
<dbReference type="Pfam" id="PF00528">
    <property type="entry name" value="BPD_transp_1"/>
    <property type="match status" value="1"/>
</dbReference>
<dbReference type="GO" id="GO:0005886">
    <property type="term" value="C:plasma membrane"/>
    <property type="evidence" value="ECO:0007669"/>
    <property type="project" value="UniProtKB-SubCell"/>
</dbReference>
<dbReference type="OrthoDB" id="5174895at2"/>
<dbReference type="PANTHER" id="PTHR30193:SF37">
    <property type="entry name" value="INNER MEMBRANE ABC TRANSPORTER PERMEASE PROTEIN YCJO"/>
    <property type="match status" value="1"/>
</dbReference>
<protein>
    <submittedName>
        <fullName evidence="10">Sugar ABC transporter permease</fullName>
    </submittedName>
</protein>
<evidence type="ECO:0000256" key="5">
    <source>
        <dbReference type="ARBA" id="ARBA00022989"/>
    </source>
</evidence>
<keyword evidence="3" id="KW-1003">Cell membrane</keyword>
<proteinExistence type="inferred from homology"/>
<evidence type="ECO:0000313" key="10">
    <source>
        <dbReference type="EMBL" id="TDL33268.1"/>
    </source>
</evidence>
<keyword evidence="5 7" id="KW-1133">Transmembrane helix</keyword>
<dbReference type="InterPro" id="IPR035906">
    <property type="entry name" value="MetI-like_sf"/>
</dbReference>
<evidence type="ECO:0000256" key="1">
    <source>
        <dbReference type="ARBA" id="ARBA00004651"/>
    </source>
</evidence>
<dbReference type="RefSeq" id="WP_133351703.1">
    <property type="nucleotide sequence ID" value="NZ_CP174504.1"/>
</dbReference>
<dbReference type="CDD" id="cd06261">
    <property type="entry name" value="TM_PBP2"/>
    <property type="match status" value="1"/>
</dbReference>
<dbReference type="PANTHER" id="PTHR30193">
    <property type="entry name" value="ABC TRANSPORTER PERMEASE PROTEIN"/>
    <property type="match status" value="1"/>
</dbReference>
<dbReference type="Proteomes" id="UP000294621">
    <property type="component" value="Unassembled WGS sequence"/>
</dbReference>
<feature type="transmembrane region" description="Helical" evidence="7">
    <location>
        <begin position="288"/>
        <end position="308"/>
    </location>
</feature>
<feature type="transmembrane region" description="Helical" evidence="7">
    <location>
        <begin position="133"/>
        <end position="153"/>
    </location>
</feature>
<feature type="transmembrane region" description="Helical" evidence="7">
    <location>
        <begin position="102"/>
        <end position="121"/>
    </location>
</feature>
<comment type="caution">
    <text evidence="10">The sequence shown here is derived from an EMBL/GenBank/DDBJ whole genome shotgun (WGS) entry which is preliminary data.</text>
</comment>
<keyword evidence="4 7" id="KW-0812">Transmembrane</keyword>
<evidence type="ECO:0000259" key="9">
    <source>
        <dbReference type="PROSITE" id="PS50928"/>
    </source>
</evidence>
<keyword evidence="2 7" id="KW-0813">Transport</keyword>
<organism evidence="10 11">
    <name type="scientific">Arthrobacter nitrophenolicus</name>
    <dbReference type="NCBI Taxonomy" id="683150"/>
    <lineage>
        <taxon>Bacteria</taxon>
        <taxon>Bacillati</taxon>
        <taxon>Actinomycetota</taxon>
        <taxon>Actinomycetes</taxon>
        <taxon>Micrococcales</taxon>
        <taxon>Micrococcaceae</taxon>
        <taxon>Arthrobacter</taxon>
    </lineage>
</organism>
<feature type="region of interest" description="Disordered" evidence="8">
    <location>
        <begin position="1"/>
        <end position="28"/>
    </location>
</feature>
<dbReference type="InterPro" id="IPR051393">
    <property type="entry name" value="ABC_transporter_permease"/>
</dbReference>
<name>A0A4V3B0J6_9MICC</name>
<evidence type="ECO:0000256" key="2">
    <source>
        <dbReference type="ARBA" id="ARBA00022448"/>
    </source>
</evidence>
<dbReference type="EMBL" id="SMZQ01000012">
    <property type="protein sequence ID" value="TDL33268.1"/>
    <property type="molecule type" value="Genomic_DNA"/>
</dbReference>